<organism evidence="2 3">
    <name type="scientific">Macrosiphum euphorbiae</name>
    <name type="common">potato aphid</name>
    <dbReference type="NCBI Taxonomy" id="13131"/>
    <lineage>
        <taxon>Eukaryota</taxon>
        <taxon>Metazoa</taxon>
        <taxon>Ecdysozoa</taxon>
        <taxon>Arthropoda</taxon>
        <taxon>Hexapoda</taxon>
        <taxon>Insecta</taxon>
        <taxon>Pterygota</taxon>
        <taxon>Neoptera</taxon>
        <taxon>Paraneoptera</taxon>
        <taxon>Hemiptera</taxon>
        <taxon>Sternorrhyncha</taxon>
        <taxon>Aphidomorpha</taxon>
        <taxon>Aphidoidea</taxon>
        <taxon>Aphididae</taxon>
        <taxon>Macrosiphini</taxon>
        <taxon>Macrosiphum</taxon>
    </lineage>
</organism>
<dbReference type="EMBL" id="CARXXK010000001">
    <property type="protein sequence ID" value="CAI6348389.1"/>
    <property type="molecule type" value="Genomic_DNA"/>
</dbReference>
<gene>
    <name evidence="2" type="ORF">MEUPH1_LOCUS5072</name>
</gene>
<reference evidence="2 3" key="1">
    <citation type="submission" date="2023-01" db="EMBL/GenBank/DDBJ databases">
        <authorList>
            <person name="Whitehead M."/>
        </authorList>
    </citation>
    <scope>NUCLEOTIDE SEQUENCE [LARGE SCALE GENOMIC DNA]</scope>
</reference>
<dbReference type="PANTHER" id="PTHR47331:SF5">
    <property type="entry name" value="RIBONUCLEASE H"/>
    <property type="match status" value="1"/>
</dbReference>
<accession>A0AAV0VW39</accession>
<feature type="domain" description="DUF5641" evidence="1">
    <location>
        <begin position="17"/>
        <end position="110"/>
    </location>
</feature>
<evidence type="ECO:0000313" key="3">
    <source>
        <dbReference type="Proteomes" id="UP001160148"/>
    </source>
</evidence>
<evidence type="ECO:0000259" key="1">
    <source>
        <dbReference type="Pfam" id="PF18701"/>
    </source>
</evidence>
<dbReference type="Proteomes" id="UP001160148">
    <property type="component" value="Unassembled WGS sequence"/>
</dbReference>
<dbReference type="Pfam" id="PF18701">
    <property type="entry name" value="DUF5641"/>
    <property type="match status" value="1"/>
</dbReference>
<dbReference type="AlphaFoldDB" id="A0AAV0VW39"/>
<keyword evidence="3" id="KW-1185">Reference proteome</keyword>
<sequence>MPTPDTIKTLPKLGLHQRWKLVQQLQQHFWERWQQEYLHTIQTKSKWNKIETSLAPGDLVLIKEPTPPLTWRTARVVEVFPGEDKIVRVANVRTAEGKIVKRPAVKLCRLPLTFEGN</sequence>
<protein>
    <recommendedName>
        <fullName evidence="1">DUF5641 domain-containing protein</fullName>
    </recommendedName>
</protein>
<dbReference type="PANTHER" id="PTHR47331">
    <property type="entry name" value="PHD-TYPE DOMAIN-CONTAINING PROTEIN"/>
    <property type="match status" value="1"/>
</dbReference>
<comment type="caution">
    <text evidence="2">The sequence shown here is derived from an EMBL/GenBank/DDBJ whole genome shotgun (WGS) entry which is preliminary data.</text>
</comment>
<dbReference type="InterPro" id="IPR040676">
    <property type="entry name" value="DUF5641"/>
</dbReference>
<name>A0AAV0VW39_9HEMI</name>
<proteinExistence type="predicted"/>
<evidence type="ECO:0000313" key="2">
    <source>
        <dbReference type="EMBL" id="CAI6348389.1"/>
    </source>
</evidence>